<dbReference type="GO" id="GO:0005886">
    <property type="term" value="C:plasma membrane"/>
    <property type="evidence" value="ECO:0007669"/>
    <property type="project" value="TreeGrafter"/>
</dbReference>
<keyword evidence="1" id="KW-1133">Transmembrane helix</keyword>
<feature type="transmembrane region" description="Helical" evidence="1">
    <location>
        <begin position="114"/>
        <end position="132"/>
    </location>
</feature>
<feature type="transmembrane region" description="Helical" evidence="1">
    <location>
        <begin position="61"/>
        <end position="87"/>
    </location>
</feature>
<evidence type="ECO:0000256" key="1">
    <source>
        <dbReference type="SAM" id="Phobius"/>
    </source>
</evidence>
<comment type="caution">
    <text evidence="3">The sequence shown here is derived from an EMBL/GenBank/DDBJ whole genome shotgun (WGS) entry which is preliminary data.</text>
</comment>
<organism evidence="3 4">
    <name type="scientific">Oceanibaculum pacificum</name>
    <dbReference type="NCBI Taxonomy" id="580166"/>
    <lineage>
        <taxon>Bacteria</taxon>
        <taxon>Pseudomonadati</taxon>
        <taxon>Pseudomonadota</taxon>
        <taxon>Alphaproteobacteria</taxon>
        <taxon>Rhodospirillales</taxon>
        <taxon>Oceanibaculaceae</taxon>
        <taxon>Oceanibaculum</taxon>
    </lineage>
</organism>
<dbReference type="RefSeq" id="WP_067553630.1">
    <property type="nucleotide sequence ID" value="NZ_LPXN01000079.1"/>
</dbReference>
<dbReference type="AlphaFoldDB" id="A0A154WBU8"/>
<keyword evidence="1" id="KW-0472">Membrane</keyword>
<feature type="transmembrane region" description="Helical" evidence="1">
    <location>
        <begin position="144"/>
        <end position="168"/>
    </location>
</feature>
<feature type="domain" description="VTT" evidence="2">
    <location>
        <begin position="45"/>
        <end position="163"/>
    </location>
</feature>
<accession>A0A154WBU8</accession>
<dbReference type="InterPro" id="IPR051311">
    <property type="entry name" value="DedA_domain"/>
</dbReference>
<dbReference type="PANTHER" id="PTHR42709:SF11">
    <property type="entry name" value="DEDA FAMILY PROTEIN"/>
    <property type="match status" value="1"/>
</dbReference>
<dbReference type="Pfam" id="PF09335">
    <property type="entry name" value="VTT_dom"/>
    <property type="match status" value="1"/>
</dbReference>
<evidence type="ECO:0000313" key="3">
    <source>
        <dbReference type="EMBL" id="KZD11001.1"/>
    </source>
</evidence>
<evidence type="ECO:0000313" key="4">
    <source>
        <dbReference type="Proteomes" id="UP000076400"/>
    </source>
</evidence>
<feature type="transmembrane region" description="Helical" evidence="1">
    <location>
        <begin position="180"/>
        <end position="201"/>
    </location>
</feature>
<dbReference type="EMBL" id="LPXN01000079">
    <property type="protein sequence ID" value="KZD11001.1"/>
    <property type="molecule type" value="Genomic_DNA"/>
</dbReference>
<dbReference type="STRING" id="580166.AUP43_05820"/>
<keyword evidence="4" id="KW-1185">Reference proteome</keyword>
<dbReference type="OrthoDB" id="9810270at2"/>
<dbReference type="Proteomes" id="UP000076400">
    <property type="component" value="Unassembled WGS sequence"/>
</dbReference>
<gene>
    <name evidence="3" type="ORF">AUP43_05820</name>
</gene>
<dbReference type="PANTHER" id="PTHR42709">
    <property type="entry name" value="ALKALINE PHOSPHATASE LIKE PROTEIN"/>
    <property type="match status" value="1"/>
</dbReference>
<reference evidence="3 4" key="1">
    <citation type="submission" date="2015-12" db="EMBL/GenBank/DDBJ databases">
        <title>Genome sequence of Oceanibaculum pacificum MCCC 1A02656.</title>
        <authorList>
            <person name="Lu L."/>
            <person name="Lai Q."/>
            <person name="Shao Z."/>
            <person name="Qian P."/>
        </authorList>
    </citation>
    <scope>NUCLEOTIDE SEQUENCE [LARGE SCALE GENOMIC DNA]</scope>
    <source>
        <strain evidence="3 4">MCCC 1A02656</strain>
    </source>
</reference>
<sequence>MDESTPKRSPLHRLYDWTLHWAAHKRARTALFSVSFVESSVFPIPPDILLIPMVLADRRNAFWIATICTVASVLGGAAGYVIGYLLFDSVGLAILNFYGYAEKFAAFSQLYNEWGWMIVAGAGFTPFPYKVITIASGVTHLDFAIFMIASVLSRGARFYLVAALLWYFGPPIQRVIEKHLGLLTFLFFALLVGGFVALKYLL</sequence>
<name>A0A154WBU8_9PROT</name>
<evidence type="ECO:0000259" key="2">
    <source>
        <dbReference type="Pfam" id="PF09335"/>
    </source>
</evidence>
<protein>
    <submittedName>
        <fullName evidence="3">Cytochrome B</fullName>
    </submittedName>
</protein>
<keyword evidence="1" id="KW-0812">Transmembrane</keyword>
<dbReference type="InterPro" id="IPR032816">
    <property type="entry name" value="VTT_dom"/>
</dbReference>
<proteinExistence type="predicted"/>